<organism evidence="9 10">
    <name type="scientific">Pseudohalocynthiibacter aestuariivivens</name>
    <dbReference type="NCBI Taxonomy" id="1591409"/>
    <lineage>
        <taxon>Bacteria</taxon>
        <taxon>Pseudomonadati</taxon>
        <taxon>Pseudomonadota</taxon>
        <taxon>Alphaproteobacteria</taxon>
        <taxon>Rhodobacterales</taxon>
        <taxon>Paracoccaceae</taxon>
        <taxon>Pseudohalocynthiibacter</taxon>
    </lineage>
</organism>
<dbReference type="RefSeq" id="WP_213887898.1">
    <property type="nucleotide sequence ID" value="NZ_JAGFNU010000002.1"/>
</dbReference>
<evidence type="ECO:0000259" key="8">
    <source>
        <dbReference type="Pfam" id="PF04290"/>
    </source>
</evidence>
<feature type="transmembrane region" description="Helical" evidence="7">
    <location>
        <begin position="61"/>
        <end position="78"/>
    </location>
</feature>
<feature type="transmembrane region" description="Helical" evidence="7">
    <location>
        <begin position="158"/>
        <end position="180"/>
    </location>
</feature>
<evidence type="ECO:0000256" key="7">
    <source>
        <dbReference type="RuleBase" id="RU369079"/>
    </source>
</evidence>
<gene>
    <name evidence="9" type="ORF">ACFFUT_11805</name>
</gene>
<feature type="transmembrane region" description="Helical" evidence="7">
    <location>
        <begin position="99"/>
        <end position="120"/>
    </location>
</feature>
<comment type="function">
    <text evidence="7">Part of the tripartite ATP-independent periplasmic (TRAP) transport system.</text>
</comment>
<keyword evidence="7" id="KW-0997">Cell inner membrane</keyword>
<dbReference type="InterPro" id="IPR055348">
    <property type="entry name" value="DctQ"/>
</dbReference>
<evidence type="ECO:0000256" key="4">
    <source>
        <dbReference type="ARBA" id="ARBA00022692"/>
    </source>
</evidence>
<comment type="similarity">
    <text evidence="7">Belongs to the TRAP transporter small permease family.</text>
</comment>
<evidence type="ECO:0000313" key="10">
    <source>
        <dbReference type="Proteomes" id="UP001589683"/>
    </source>
</evidence>
<comment type="subcellular location">
    <subcellularLocation>
        <location evidence="7">Cell inner membrane</location>
        <topology evidence="7">Multi-pass membrane protein</topology>
    </subcellularLocation>
    <subcellularLocation>
        <location evidence="1">Cell membrane</location>
        <topology evidence="1">Multi-pass membrane protein</topology>
    </subcellularLocation>
</comment>
<evidence type="ECO:0000313" key="9">
    <source>
        <dbReference type="EMBL" id="MFB9232468.1"/>
    </source>
</evidence>
<evidence type="ECO:0000256" key="5">
    <source>
        <dbReference type="ARBA" id="ARBA00022989"/>
    </source>
</evidence>
<accession>A0ABV5JG72</accession>
<reference evidence="9 10" key="1">
    <citation type="submission" date="2024-09" db="EMBL/GenBank/DDBJ databases">
        <authorList>
            <person name="Sun Q."/>
            <person name="Mori K."/>
        </authorList>
    </citation>
    <scope>NUCLEOTIDE SEQUENCE [LARGE SCALE GENOMIC DNA]</scope>
    <source>
        <strain evidence="9 10">CECT 8726</strain>
    </source>
</reference>
<protein>
    <recommendedName>
        <fullName evidence="7">TRAP transporter small permease protein</fullName>
    </recommendedName>
</protein>
<feature type="domain" description="Tripartite ATP-independent periplasmic transporters DctQ component" evidence="8">
    <location>
        <begin position="33"/>
        <end position="183"/>
    </location>
</feature>
<sequence>MAIAPEMQHKAGRKLEAIARWLAYFGGLTLVSIAVLTVVSITGRKLSGFGFGPIKGDFELVEAGCAIAVFSFLPWCQIKRGHVTVDIFIARLPLRIQAALGFLGDTLLTLVSAIILWRFWLGFGEKFPYGTDTFRTVLGMGSKPFFPETTYELELPVWIPYGLSLIGAIFFLIVCVYTMWRSLNWTLNGQEGSV</sequence>
<evidence type="ECO:0000256" key="6">
    <source>
        <dbReference type="ARBA" id="ARBA00023136"/>
    </source>
</evidence>
<comment type="caution">
    <text evidence="9">The sequence shown here is derived from an EMBL/GenBank/DDBJ whole genome shotgun (WGS) entry which is preliminary data.</text>
</comment>
<keyword evidence="5 7" id="KW-1133">Transmembrane helix</keyword>
<proteinExistence type="inferred from homology"/>
<dbReference type="EMBL" id="JBHMEA010000039">
    <property type="protein sequence ID" value="MFB9232468.1"/>
    <property type="molecule type" value="Genomic_DNA"/>
</dbReference>
<feature type="transmembrane region" description="Helical" evidence="7">
    <location>
        <begin position="21"/>
        <end position="41"/>
    </location>
</feature>
<name>A0ABV5JG72_9RHOB</name>
<evidence type="ECO:0000256" key="2">
    <source>
        <dbReference type="ARBA" id="ARBA00022448"/>
    </source>
</evidence>
<evidence type="ECO:0000256" key="1">
    <source>
        <dbReference type="ARBA" id="ARBA00004651"/>
    </source>
</evidence>
<dbReference type="Proteomes" id="UP001589683">
    <property type="component" value="Unassembled WGS sequence"/>
</dbReference>
<dbReference type="Pfam" id="PF04290">
    <property type="entry name" value="DctQ"/>
    <property type="match status" value="1"/>
</dbReference>
<keyword evidence="2 7" id="KW-0813">Transport</keyword>
<keyword evidence="10" id="KW-1185">Reference proteome</keyword>
<keyword evidence="6 7" id="KW-0472">Membrane</keyword>
<comment type="subunit">
    <text evidence="7">The complex comprises the extracytoplasmic solute receptor protein and the two transmembrane proteins.</text>
</comment>
<evidence type="ECO:0000256" key="3">
    <source>
        <dbReference type="ARBA" id="ARBA00022475"/>
    </source>
</evidence>
<keyword evidence="3" id="KW-1003">Cell membrane</keyword>
<keyword evidence="4 7" id="KW-0812">Transmembrane</keyword>